<evidence type="ECO:0000256" key="1">
    <source>
        <dbReference type="SAM" id="MobiDB-lite"/>
    </source>
</evidence>
<dbReference type="AlphaFoldDB" id="A0A2X0P065"/>
<protein>
    <submittedName>
        <fullName evidence="3">BQ5605_C019g09013 protein</fullName>
    </submittedName>
</protein>
<feature type="region of interest" description="Disordered" evidence="1">
    <location>
        <begin position="252"/>
        <end position="280"/>
    </location>
</feature>
<name>A0A2X0P065_9BASI</name>
<dbReference type="EMBL" id="FQNC01000019">
    <property type="protein sequence ID" value="SGY24123.1"/>
    <property type="molecule type" value="Genomic_DNA"/>
</dbReference>
<sequence length="308" mass="32956">MRCQCATLLVSLVLGPVLVQVASTPTQRPDPPIGLTYLAASVTKDLTDECMVAAVMLLKSHLTSCIDVPGFMTVLTADRTATTTSLQHWMEPFCSRTCDQAALSSTNHTMMMGCSTDITMGISPLPGVILMVLKNYAMMRTLACAETFDKHANCIATLVQNLQQANNAVYSFHDMLNLGKHLDQFQKLPTAQLCSDCNKVLFTTTEQNSADATMRQNLFKLVQSRCGPSFINGALPSSVTFVQGITNTPSAGDFGSTGLNATPTSGRDPSMREGTHTSDGHPVVTVRVQLETFAVVAVAGLLGGILVF</sequence>
<dbReference type="PANTHER" id="PTHR34862:SF1">
    <property type="entry name" value="SPARK DOMAIN-CONTAINING PROTEIN"/>
    <property type="match status" value="1"/>
</dbReference>
<feature type="compositionally biased region" description="Basic and acidic residues" evidence="1">
    <location>
        <begin position="269"/>
        <end position="279"/>
    </location>
</feature>
<dbReference type="Proteomes" id="UP000249464">
    <property type="component" value="Unassembled WGS sequence"/>
</dbReference>
<gene>
    <name evidence="3" type="primary">BQ5605_C019g09013</name>
    <name evidence="3" type="ORF">BQ5605_C019G09013</name>
</gene>
<feature type="signal peptide" evidence="2">
    <location>
        <begin position="1"/>
        <end position="23"/>
    </location>
</feature>
<feature type="chain" id="PRO_5016030564" evidence="2">
    <location>
        <begin position="24"/>
        <end position="308"/>
    </location>
</feature>
<reference evidence="3 4" key="1">
    <citation type="submission" date="2016-11" db="EMBL/GenBank/DDBJ databases">
        <authorList>
            <person name="Jaros S."/>
            <person name="Januszkiewicz K."/>
            <person name="Wedrychowicz H."/>
        </authorList>
    </citation>
    <scope>NUCLEOTIDE SEQUENCE [LARGE SCALE GENOMIC DNA]</scope>
</reference>
<evidence type="ECO:0000313" key="4">
    <source>
        <dbReference type="Proteomes" id="UP000249464"/>
    </source>
</evidence>
<keyword evidence="4" id="KW-1185">Reference proteome</keyword>
<keyword evidence="2" id="KW-0732">Signal</keyword>
<evidence type="ECO:0000313" key="3">
    <source>
        <dbReference type="EMBL" id="SGY24123.1"/>
    </source>
</evidence>
<organism evidence="3 4">
    <name type="scientific">Microbotryum silenes-dioicae</name>
    <dbReference type="NCBI Taxonomy" id="796604"/>
    <lineage>
        <taxon>Eukaryota</taxon>
        <taxon>Fungi</taxon>
        <taxon>Dikarya</taxon>
        <taxon>Basidiomycota</taxon>
        <taxon>Pucciniomycotina</taxon>
        <taxon>Microbotryomycetes</taxon>
        <taxon>Microbotryales</taxon>
        <taxon>Microbotryaceae</taxon>
        <taxon>Microbotryum</taxon>
    </lineage>
</organism>
<proteinExistence type="predicted"/>
<accession>A0A2X0P065</accession>
<dbReference type="PANTHER" id="PTHR34862">
    <property type="entry name" value="SPARK DOMAIN-CONTAINING PROTEIN"/>
    <property type="match status" value="1"/>
</dbReference>
<evidence type="ECO:0000256" key="2">
    <source>
        <dbReference type="SAM" id="SignalP"/>
    </source>
</evidence>
<feature type="compositionally biased region" description="Polar residues" evidence="1">
    <location>
        <begin position="257"/>
        <end position="267"/>
    </location>
</feature>